<sequence length="176" mass="20876">MRIKLGADQEHSPEDQLRAELAIRALDREAQLRGARIYRATKITEEHKKLEKMYREQVLDRADKATEENKKPEKMYREQASDREAQLREARVYRADKTTEKNKKLEKMESEQDYKRRYKQAERSWVKFMVAMPILIVTSYHLFQRLVMGKEQKVWPRAKPDQGTGGTEKTEWSSGS</sequence>
<dbReference type="OrthoDB" id="3784821at2759"/>
<evidence type="ECO:0000313" key="4">
    <source>
        <dbReference type="Proteomes" id="UP001152049"/>
    </source>
</evidence>
<protein>
    <submittedName>
        <fullName evidence="3">Uncharacterized protein</fullName>
    </submittedName>
</protein>
<dbReference type="EMBL" id="JAOQAZ010000042">
    <property type="protein sequence ID" value="KAJ4246593.1"/>
    <property type="molecule type" value="Genomic_DNA"/>
</dbReference>
<gene>
    <name evidence="3" type="ORF">NW762_013535</name>
</gene>
<organism evidence="3 4">
    <name type="scientific">Fusarium torreyae</name>
    <dbReference type="NCBI Taxonomy" id="1237075"/>
    <lineage>
        <taxon>Eukaryota</taxon>
        <taxon>Fungi</taxon>
        <taxon>Dikarya</taxon>
        <taxon>Ascomycota</taxon>
        <taxon>Pezizomycotina</taxon>
        <taxon>Sordariomycetes</taxon>
        <taxon>Hypocreomycetidae</taxon>
        <taxon>Hypocreales</taxon>
        <taxon>Nectriaceae</taxon>
        <taxon>Fusarium</taxon>
    </lineage>
</organism>
<feature type="region of interest" description="Disordered" evidence="1">
    <location>
        <begin position="153"/>
        <end position="176"/>
    </location>
</feature>
<name>A0A9W8RNK3_9HYPO</name>
<evidence type="ECO:0000256" key="2">
    <source>
        <dbReference type="SAM" id="Phobius"/>
    </source>
</evidence>
<evidence type="ECO:0000256" key="1">
    <source>
        <dbReference type="SAM" id="MobiDB-lite"/>
    </source>
</evidence>
<accession>A0A9W8RNK3</accession>
<dbReference type="Proteomes" id="UP001152049">
    <property type="component" value="Unassembled WGS sequence"/>
</dbReference>
<evidence type="ECO:0000313" key="3">
    <source>
        <dbReference type="EMBL" id="KAJ4246593.1"/>
    </source>
</evidence>
<keyword evidence="4" id="KW-1185">Reference proteome</keyword>
<reference evidence="3" key="1">
    <citation type="submission" date="2022-09" db="EMBL/GenBank/DDBJ databases">
        <title>Fusarium specimens isolated from Avocado Roots.</title>
        <authorList>
            <person name="Stajich J."/>
            <person name="Roper C."/>
            <person name="Heimlech-Rivalta G."/>
        </authorList>
    </citation>
    <scope>NUCLEOTIDE SEQUENCE</scope>
    <source>
        <strain evidence="3">CF00136</strain>
    </source>
</reference>
<comment type="caution">
    <text evidence="3">The sequence shown here is derived from an EMBL/GenBank/DDBJ whole genome shotgun (WGS) entry which is preliminary data.</text>
</comment>
<feature type="region of interest" description="Disordered" evidence="1">
    <location>
        <begin position="65"/>
        <end position="85"/>
    </location>
</feature>
<feature type="transmembrane region" description="Helical" evidence="2">
    <location>
        <begin position="125"/>
        <end position="143"/>
    </location>
</feature>
<dbReference type="AlphaFoldDB" id="A0A9W8RNK3"/>
<keyword evidence="2" id="KW-1133">Transmembrane helix</keyword>
<proteinExistence type="predicted"/>
<keyword evidence="2" id="KW-0812">Transmembrane</keyword>
<keyword evidence="2" id="KW-0472">Membrane</keyword>